<dbReference type="PANTHER" id="PTHR43877:SF1">
    <property type="entry name" value="ACETYLTRANSFERASE"/>
    <property type="match status" value="1"/>
</dbReference>
<dbReference type="PANTHER" id="PTHR43877">
    <property type="entry name" value="AMINOALKYLPHOSPHONATE N-ACETYLTRANSFERASE-RELATED-RELATED"/>
    <property type="match status" value="1"/>
</dbReference>
<feature type="domain" description="N-acetyltransferase" evidence="3">
    <location>
        <begin position="1"/>
        <end position="171"/>
    </location>
</feature>
<dbReference type="CDD" id="cd04301">
    <property type="entry name" value="NAT_SF"/>
    <property type="match status" value="1"/>
</dbReference>
<dbReference type="InterPro" id="IPR000182">
    <property type="entry name" value="GNAT_dom"/>
</dbReference>
<name>A0A107A1L9_9BURK</name>
<evidence type="ECO:0000259" key="3">
    <source>
        <dbReference type="PROSITE" id="PS51186"/>
    </source>
</evidence>
<evidence type="ECO:0000313" key="7">
    <source>
        <dbReference type="Proteomes" id="UP000281098"/>
    </source>
</evidence>
<dbReference type="Gene3D" id="3.40.630.30">
    <property type="match status" value="1"/>
</dbReference>
<dbReference type="GO" id="GO:0016747">
    <property type="term" value="F:acyltransferase activity, transferring groups other than amino-acyl groups"/>
    <property type="evidence" value="ECO:0007669"/>
    <property type="project" value="InterPro"/>
</dbReference>
<evidence type="ECO:0000313" key="4">
    <source>
        <dbReference type="EMBL" id="KWA68004.1"/>
    </source>
</evidence>
<evidence type="ECO:0000256" key="2">
    <source>
        <dbReference type="ARBA" id="ARBA00023315"/>
    </source>
</evidence>
<dbReference type="PROSITE" id="PS51186">
    <property type="entry name" value="GNAT"/>
    <property type="match status" value="1"/>
</dbReference>
<evidence type="ECO:0000313" key="6">
    <source>
        <dbReference type="Proteomes" id="UP000068603"/>
    </source>
</evidence>
<evidence type="ECO:0000256" key="1">
    <source>
        <dbReference type="ARBA" id="ARBA00022679"/>
    </source>
</evidence>
<keyword evidence="1 4" id="KW-0808">Transferase</keyword>
<keyword evidence="2" id="KW-0012">Acyltransferase</keyword>
<dbReference type="RefSeq" id="WP_059565696.1">
    <property type="nucleotide sequence ID" value="NZ_LOUZ01000064.1"/>
</dbReference>
<gene>
    <name evidence="5" type="ORF">DF017_18305</name>
    <name evidence="4" type="ORF">WT44_02600</name>
</gene>
<dbReference type="Proteomes" id="UP000281098">
    <property type="component" value="Unassembled WGS sequence"/>
</dbReference>
<sequence length="171" mass="19167">MIRIATVDDAGRLAELKRDTFRETFVEGFGIGYGAEDLAAYEAASYSPEVVARQLADPGHRTWVVETDERALDGYVHVGPCKLPHPEARPEDGELCQLYLRRSAQGTGAGQRLLDLALAFLGEHRPGPIWLGVWSGNARAIAFYERAGFRRVGDYEFKVGRSTDFEFIYRR</sequence>
<evidence type="ECO:0000313" key="5">
    <source>
        <dbReference type="EMBL" id="RQY90958.1"/>
    </source>
</evidence>
<organism evidence="4">
    <name type="scientific">Burkholderia stagnalis</name>
    <dbReference type="NCBI Taxonomy" id="1503054"/>
    <lineage>
        <taxon>Bacteria</taxon>
        <taxon>Pseudomonadati</taxon>
        <taxon>Pseudomonadota</taxon>
        <taxon>Betaproteobacteria</taxon>
        <taxon>Burkholderiales</taxon>
        <taxon>Burkholderiaceae</taxon>
        <taxon>Burkholderia</taxon>
        <taxon>Burkholderia cepacia complex</taxon>
    </lineage>
</organism>
<proteinExistence type="predicted"/>
<dbReference type="Proteomes" id="UP000068603">
    <property type="component" value="Unassembled WGS sequence"/>
</dbReference>
<protein>
    <submittedName>
        <fullName evidence="4 5">Acetyltransferase</fullName>
    </submittedName>
</protein>
<dbReference type="STRING" id="1503054.WT74_27580"/>
<dbReference type="SUPFAM" id="SSF55729">
    <property type="entry name" value="Acyl-CoA N-acyltransferases (Nat)"/>
    <property type="match status" value="1"/>
</dbReference>
<dbReference type="EMBL" id="QTPM01000021">
    <property type="protein sequence ID" value="RQY90958.1"/>
    <property type="molecule type" value="Genomic_DNA"/>
</dbReference>
<dbReference type="AlphaFoldDB" id="A0A107A1L9"/>
<dbReference type="Pfam" id="PF00583">
    <property type="entry name" value="Acetyltransf_1"/>
    <property type="match status" value="1"/>
</dbReference>
<accession>A0A107A1L9</accession>
<reference evidence="5 7" key="2">
    <citation type="submission" date="2018-08" db="EMBL/GenBank/DDBJ databases">
        <title>Comparative analysis of Burkholderia isolates from Puerto Rico.</title>
        <authorList>
            <person name="Hall C."/>
            <person name="Sahl J."/>
            <person name="Wagner D."/>
        </authorList>
    </citation>
    <scope>NUCLEOTIDE SEQUENCE [LARGE SCALE GENOMIC DNA]</scope>
    <source>
        <strain evidence="5 7">Bp8966</strain>
    </source>
</reference>
<dbReference type="InterPro" id="IPR050832">
    <property type="entry name" value="Bact_Acetyltransf"/>
</dbReference>
<reference evidence="4 6" key="1">
    <citation type="submission" date="2015-11" db="EMBL/GenBank/DDBJ databases">
        <title>Expanding the genomic diversity of Burkholderia species for the development of highly accurate diagnostics.</title>
        <authorList>
            <person name="Sahl J."/>
            <person name="Keim P."/>
            <person name="Wagner D."/>
        </authorList>
    </citation>
    <scope>NUCLEOTIDE SEQUENCE [LARGE SCALE GENOMIC DNA]</scope>
    <source>
        <strain evidence="4 6">MSMB1960WGS</strain>
    </source>
</reference>
<keyword evidence="7" id="KW-1185">Reference proteome</keyword>
<dbReference type="EMBL" id="LPHB01000007">
    <property type="protein sequence ID" value="KWA68004.1"/>
    <property type="molecule type" value="Genomic_DNA"/>
</dbReference>
<dbReference type="InterPro" id="IPR016181">
    <property type="entry name" value="Acyl_CoA_acyltransferase"/>
</dbReference>
<comment type="caution">
    <text evidence="4">The sequence shown here is derived from an EMBL/GenBank/DDBJ whole genome shotgun (WGS) entry which is preliminary data.</text>
</comment>